<dbReference type="CDD" id="cd03013">
    <property type="entry name" value="PRX5_like"/>
    <property type="match status" value="1"/>
</dbReference>
<sequence length="160" mass="16741">MVAVGSTIPDVDVRIIEDGKPAVVPISSLLGSGRVVFFAVPGAFTPGCSLQHLPSFVNKAKELSAKGVDRIVCLSVNDVFVMKSWGEAQGTGDDIIMVADPAADFTKAMGMEVDASGFGLGVRSKRYAMVLRDGVVEAFLPEEDGFAVMASTAECVLDAL</sequence>
<evidence type="ECO:0000256" key="1">
    <source>
        <dbReference type="ARBA" id="ARBA00022559"/>
    </source>
</evidence>
<dbReference type="GO" id="GO:0008379">
    <property type="term" value="F:thioredoxin peroxidase activity"/>
    <property type="evidence" value="ECO:0007669"/>
    <property type="project" value="InterPro"/>
</dbReference>
<accession>A0A6J7IJL4</accession>
<dbReference type="EMBL" id="CAFBMR010000139">
    <property type="protein sequence ID" value="CAB4930971.1"/>
    <property type="molecule type" value="Genomic_DNA"/>
</dbReference>
<dbReference type="InterPro" id="IPR036249">
    <property type="entry name" value="Thioredoxin-like_sf"/>
</dbReference>
<reference evidence="6" key="1">
    <citation type="submission" date="2020-05" db="EMBL/GenBank/DDBJ databases">
        <authorList>
            <person name="Chiriac C."/>
            <person name="Salcher M."/>
            <person name="Ghai R."/>
            <person name="Kavagutti S V."/>
        </authorList>
    </citation>
    <scope>NUCLEOTIDE SEQUENCE</scope>
</reference>
<evidence type="ECO:0000259" key="5">
    <source>
        <dbReference type="PROSITE" id="PS51352"/>
    </source>
</evidence>
<dbReference type="InterPro" id="IPR013766">
    <property type="entry name" value="Thioredoxin_domain"/>
</dbReference>
<organism evidence="6">
    <name type="scientific">freshwater metagenome</name>
    <dbReference type="NCBI Taxonomy" id="449393"/>
    <lineage>
        <taxon>unclassified sequences</taxon>
        <taxon>metagenomes</taxon>
        <taxon>ecological metagenomes</taxon>
    </lineage>
</organism>
<keyword evidence="3" id="KW-0560">Oxidoreductase</keyword>
<gene>
    <name evidence="6" type="ORF">UFOPK3610_01936</name>
</gene>
<name>A0A6J7IJL4_9ZZZZ</name>
<keyword evidence="2" id="KW-0049">Antioxidant</keyword>
<dbReference type="PROSITE" id="PS51352">
    <property type="entry name" value="THIOREDOXIN_2"/>
    <property type="match status" value="1"/>
</dbReference>
<evidence type="ECO:0000313" key="6">
    <source>
        <dbReference type="EMBL" id="CAB4930971.1"/>
    </source>
</evidence>
<dbReference type="InterPro" id="IPR013740">
    <property type="entry name" value="Redoxin"/>
</dbReference>
<dbReference type="GO" id="GO:0005737">
    <property type="term" value="C:cytoplasm"/>
    <property type="evidence" value="ECO:0007669"/>
    <property type="project" value="TreeGrafter"/>
</dbReference>
<dbReference type="SUPFAM" id="SSF52833">
    <property type="entry name" value="Thioredoxin-like"/>
    <property type="match status" value="1"/>
</dbReference>
<dbReference type="GO" id="GO:0034599">
    <property type="term" value="P:cellular response to oxidative stress"/>
    <property type="evidence" value="ECO:0007669"/>
    <property type="project" value="InterPro"/>
</dbReference>
<proteinExistence type="predicted"/>
<dbReference type="GO" id="GO:0045454">
    <property type="term" value="P:cell redox homeostasis"/>
    <property type="evidence" value="ECO:0007669"/>
    <property type="project" value="TreeGrafter"/>
</dbReference>
<evidence type="ECO:0000256" key="2">
    <source>
        <dbReference type="ARBA" id="ARBA00022862"/>
    </source>
</evidence>
<dbReference type="PANTHER" id="PTHR10430">
    <property type="entry name" value="PEROXIREDOXIN"/>
    <property type="match status" value="1"/>
</dbReference>
<keyword evidence="1" id="KW-0575">Peroxidase</keyword>
<dbReference type="AlphaFoldDB" id="A0A6J7IJL4"/>
<protein>
    <submittedName>
        <fullName evidence="6">Unannotated protein</fullName>
    </submittedName>
</protein>
<dbReference type="Pfam" id="PF08534">
    <property type="entry name" value="Redoxin"/>
    <property type="match status" value="1"/>
</dbReference>
<dbReference type="Gene3D" id="3.40.30.10">
    <property type="entry name" value="Glutaredoxin"/>
    <property type="match status" value="1"/>
</dbReference>
<feature type="domain" description="Thioredoxin" evidence="5">
    <location>
        <begin position="2"/>
        <end position="160"/>
    </location>
</feature>
<evidence type="ECO:0000256" key="4">
    <source>
        <dbReference type="ARBA" id="ARBA00023284"/>
    </source>
</evidence>
<evidence type="ECO:0000256" key="3">
    <source>
        <dbReference type="ARBA" id="ARBA00023002"/>
    </source>
</evidence>
<dbReference type="InterPro" id="IPR037944">
    <property type="entry name" value="PRX5-like"/>
</dbReference>
<keyword evidence="4" id="KW-0676">Redox-active center</keyword>
<dbReference type="PANTHER" id="PTHR10430:SF16">
    <property type="entry name" value="PEROXIREDOXIN-5, MITOCHONDRIAL"/>
    <property type="match status" value="1"/>
</dbReference>
<dbReference type="FunFam" id="3.40.30.10:FF:000020">
    <property type="entry name" value="Peroxiredoxin"/>
    <property type="match status" value="1"/>
</dbReference>
<dbReference type="GO" id="GO:0042744">
    <property type="term" value="P:hydrogen peroxide catabolic process"/>
    <property type="evidence" value="ECO:0007669"/>
    <property type="project" value="TreeGrafter"/>
</dbReference>